<keyword evidence="5" id="KW-0347">Helicase</keyword>
<dbReference type="GO" id="GO:0005524">
    <property type="term" value="F:ATP binding"/>
    <property type="evidence" value="ECO:0007669"/>
    <property type="project" value="InterPro"/>
</dbReference>
<evidence type="ECO:0000256" key="2">
    <source>
        <dbReference type="SAM" id="MobiDB-lite"/>
    </source>
</evidence>
<dbReference type="AlphaFoldDB" id="A0A833WCV3"/>
<dbReference type="Pfam" id="PF00176">
    <property type="entry name" value="SNF2-rel_dom"/>
    <property type="match status" value="1"/>
</dbReference>
<dbReference type="InterPro" id="IPR014001">
    <property type="entry name" value="Helicase_ATP-bd"/>
</dbReference>
<feature type="region of interest" description="Disordered" evidence="2">
    <location>
        <begin position="324"/>
        <end position="347"/>
    </location>
</feature>
<dbReference type="Proteomes" id="UP000602510">
    <property type="component" value="Unassembled WGS sequence"/>
</dbReference>
<gene>
    <name evidence="5" type="ORF">GN244_ATG10359</name>
</gene>
<sequence>MALGVKESVSGKLYCLTADGTEERVCGGKGAVYLSGPKVALRCCGKTSIVATRQTKQSVLRQGDVLLLGLRDAFYANGTLTKYEVVDTEAAPPKVALNVLPTRVPSITMSSSASSRPKARVKRAPAAAGTKLVSSFFAKRNSSPSPKKQATKHENKELVDAEDATASSTAEDAEEEEEELAPSSRRRGKRTRAIVESEDEADTNSSKLQDLTVDSDVSSPREDDIFEKDLEKSTSAAKDWMAAFGRSGVKKHKAESDGWRRKKDEKLKKRKDPSASRRFTHEDRNDFDESDEDEHYSRSHDEVGQLLEECEGIARKLRQSVRNWSGNASKSASSSPSTSPGDATDEEEAVHMSLASINGGDRRVVTQNDIPDICETLELKPYQVVGVNWLLLLHENKVSGVLADEMGLGKTVQTISFLLLLKSLEETDKSAGGPHLVVVPASVLNNWTREFSWIAPKLRIVTYHGSKDHRRELEDTLDSDDFDVMLTTYAYFERDTCQEERAFLRSFQFGYMILDEGHSIKNSNTSRFKRITALRARTRLVLSGTPIQNKLNELLTMLSFLMPRMFDHGSDELLSFFDGSEQKKCEKVRKILAPFILRREKQYVLSQLVPKTVSIELVKVGDEQRKAYTELLESVVKRREAQAALKAAAKERKKNKSKDHKAERRLWDLMGTYATPSGGEPTAMSIFTQLRKAANHPVLLRRHFVSDQVLETLSRCLHRAEAFGNQCSISRVRQELESYSDFELHDLCVQYEAIDELRQLQLPMETLLASAKFDYLRTLLPNLQKDGHRVLIFSQWTKLLDLLEVLMSHMEYRYLRLDGSTDVQERQGLIDTYNEDKNIFVFLLSTRAGGLGINLTAADTVILHDLDFNPTADEQACDRCHRIGQTKPVSIYKLVSENTVDQDIYKLGESKTELNHKILDKLNAHSDGKKKTKSRALSPSRCCWQASSRTIKAPRWKIEQE</sequence>
<dbReference type="InterPro" id="IPR038718">
    <property type="entry name" value="SNF2-like_sf"/>
</dbReference>
<dbReference type="SMART" id="SM00490">
    <property type="entry name" value="HELICc"/>
    <property type="match status" value="1"/>
</dbReference>
<evidence type="ECO:0000256" key="1">
    <source>
        <dbReference type="ARBA" id="ARBA00022801"/>
    </source>
</evidence>
<organism evidence="5 6">
    <name type="scientific">Phytophthora infestans</name>
    <name type="common">Potato late blight agent</name>
    <name type="synonym">Botrytis infestans</name>
    <dbReference type="NCBI Taxonomy" id="4787"/>
    <lineage>
        <taxon>Eukaryota</taxon>
        <taxon>Sar</taxon>
        <taxon>Stramenopiles</taxon>
        <taxon>Oomycota</taxon>
        <taxon>Peronosporomycetes</taxon>
        <taxon>Peronosporales</taxon>
        <taxon>Peronosporaceae</taxon>
        <taxon>Phytophthora</taxon>
    </lineage>
</organism>
<feature type="region of interest" description="Disordered" evidence="2">
    <location>
        <begin position="135"/>
        <end position="302"/>
    </location>
</feature>
<dbReference type="Pfam" id="PF00271">
    <property type="entry name" value="Helicase_C"/>
    <property type="match status" value="1"/>
</dbReference>
<dbReference type="GO" id="GO:0004386">
    <property type="term" value="F:helicase activity"/>
    <property type="evidence" value="ECO:0007669"/>
    <property type="project" value="UniProtKB-KW"/>
</dbReference>
<dbReference type="InterPro" id="IPR049730">
    <property type="entry name" value="SNF2/RAD54-like_C"/>
</dbReference>
<feature type="compositionally biased region" description="Basic and acidic residues" evidence="2">
    <location>
        <begin position="219"/>
        <end position="232"/>
    </location>
</feature>
<feature type="compositionally biased region" description="Low complexity" evidence="2">
    <location>
        <begin position="325"/>
        <end position="342"/>
    </location>
</feature>
<feature type="region of interest" description="Disordered" evidence="2">
    <location>
        <begin position="107"/>
        <end position="126"/>
    </location>
</feature>
<keyword evidence="6" id="KW-1185">Reference proteome</keyword>
<reference evidence="5" key="1">
    <citation type="submission" date="2020-04" db="EMBL/GenBank/DDBJ databases">
        <title>Hybrid Assembly of Korean Phytophthora infestans isolates.</title>
        <authorList>
            <person name="Prokchorchik M."/>
            <person name="Lee Y."/>
            <person name="Seo J."/>
            <person name="Cho J.-H."/>
            <person name="Park Y.-E."/>
            <person name="Jang D.-C."/>
            <person name="Im J.-S."/>
            <person name="Choi J.-G."/>
            <person name="Park H.-J."/>
            <person name="Lee G.-B."/>
            <person name="Lee Y.-G."/>
            <person name="Hong S.-Y."/>
            <person name="Cho K."/>
            <person name="Sohn K.H."/>
        </authorList>
    </citation>
    <scope>NUCLEOTIDE SEQUENCE</scope>
    <source>
        <strain evidence="5">KR_1_A1</strain>
    </source>
</reference>
<dbReference type="Gene3D" id="3.40.50.10810">
    <property type="entry name" value="Tandem AAA-ATPase domain"/>
    <property type="match status" value="1"/>
</dbReference>
<feature type="compositionally biased region" description="Acidic residues" evidence="2">
    <location>
        <begin position="171"/>
        <end position="180"/>
    </location>
</feature>
<dbReference type="PANTHER" id="PTHR10799">
    <property type="entry name" value="SNF2/RAD54 HELICASE FAMILY"/>
    <property type="match status" value="1"/>
</dbReference>
<evidence type="ECO:0000259" key="3">
    <source>
        <dbReference type="PROSITE" id="PS51192"/>
    </source>
</evidence>
<feature type="domain" description="Helicase C-terminal" evidence="4">
    <location>
        <begin position="775"/>
        <end position="938"/>
    </location>
</feature>
<evidence type="ECO:0000259" key="4">
    <source>
        <dbReference type="PROSITE" id="PS51194"/>
    </source>
</evidence>
<dbReference type="CDD" id="cd17919">
    <property type="entry name" value="DEXHc_Snf"/>
    <property type="match status" value="1"/>
</dbReference>
<dbReference type="CDD" id="cd18793">
    <property type="entry name" value="SF2_C_SNF"/>
    <property type="match status" value="1"/>
</dbReference>
<feature type="compositionally biased region" description="Acidic residues" evidence="2">
    <location>
        <begin position="285"/>
        <end position="294"/>
    </location>
</feature>
<dbReference type="InterPro" id="IPR001650">
    <property type="entry name" value="Helicase_C-like"/>
</dbReference>
<feature type="compositionally biased region" description="Basic and acidic residues" evidence="2">
    <location>
        <begin position="254"/>
        <end position="284"/>
    </location>
</feature>
<dbReference type="Gene3D" id="3.40.50.300">
    <property type="entry name" value="P-loop containing nucleotide triphosphate hydrolases"/>
    <property type="match status" value="1"/>
</dbReference>
<accession>A0A833WCV3</accession>
<dbReference type="InterPro" id="IPR027417">
    <property type="entry name" value="P-loop_NTPase"/>
</dbReference>
<proteinExistence type="predicted"/>
<feature type="domain" description="Helicase ATP-binding" evidence="3">
    <location>
        <begin position="391"/>
        <end position="564"/>
    </location>
</feature>
<keyword evidence="1" id="KW-0378">Hydrolase</keyword>
<comment type="caution">
    <text evidence="5">The sequence shown here is derived from an EMBL/GenBank/DDBJ whole genome shotgun (WGS) entry which is preliminary data.</text>
</comment>
<evidence type="ECO:0000313" key="5">
    <source>
        <dbReference type="EMBL" id="KAF4037623.1"/>
    </source>
</evidence>
<dbReference type="InterPro" id="IPR000330">
    <property type="entry name" value="SNF2_N"/>
</dbReference>
<name>A0A833WCV3_PHYIN</name>
<dbReference type="EMBL" id="WSZM01000237">
    <property type="protein sequence ID" value="KAF4037623.1"/>
    <property type="molecule type" value="Genomic_DNA"/>
</dbReference>
<keyword evidence="5" id="KW-0067">ATP-binding</keyword>
<dbReference type="GO" id="GO:0016787">
    <property type="term" value="F:hydrolase activity"/>
    <property type="evidence" value="ECO:0007669"/>
    <property type="project" value="UniProtKB-KW"/>
</dbReference>
<dbReference type="FunFam" id="3.40.50.300:FF:001497">
    <property type="entry name" value="SNF2 family DNA-dependent ATPase"/>
    <property type="match status" value="1"/>
</dbReference>
<protein>
    <submittedName>
        <fullName evidence="5">Helicase conserved C-terminal domain</fullName>
    </submittedName>
</protein>
<keyword evidence="5" id="KW-0547">Nucleotide-binding</keyword>
<dbReference type="PROSITE" id="PS51192">
    <property type="entry name" value="HELICASE_ATP_BIND_1"/>
    <property type="match status" value="1"/>
</dbReference>
<dbReference type="SUPFAM" id="SSF52540">
    <property type="entry name" value="P-loop containing nucleoside triphosphate hydrolases"/>
    <property type="match status" value="2"/>
</dbReference>
<evidence type="ECO:0000313" key="6">
    <source>
        <dbReference type="Proteomes" id="UP000602510"/>
    </source>
</evidence>
<dbReference type="SMART" id="SM00487">
    <property type="entry name" value="DEXDc"/>
    <property type="match status" value="1"/>
</dbReference>
<dbReference type="PROSITE" id="PS51194">
    <property type="entry name" value="HELICASE_CTER"/>
    <property type="match status" value="1"/>
</dbReference>